<reference evidence="2 3" key="1">
    <citation type="submission" date="2020-08" db="EMBL/GenBank/DDBJ databases">
        <title>A Genomic Blueprint of the Chicken Gut Microbiome.</title>
        <authorList>
            <person name="Gilroy R."/>
            <person name="Ravi A."/>
            <person name="Getino M."/>
            <person name="Pursley I."/>
            <person name="Horton D.L."/>
            <person name="Alikhan N.-F."/>
            <person name="Baker D."/>
            <person name="Gharbi K."/>
            <person name="Hall N."/>
            <person name="Watson M."/>
            <person name="Adriaenssens E.M."/>
            <person name="Foster-Nyarko E."/>
            <person name="Jarju S."/>
            <person name="Secka A."/>
            <person name="Antonio M."/>
            <person name="Oren A."/>
            <person name="Chaudhuri R."/>
            <person name="La Ragione R.M."/>
            <person name="Hildebrand F."/>
            <person name="Pallen M.J."/>
        </authorList>
    </citation>
    <scope>NUCLEOTIDE SEQUENCE [LARGE SCALE GENOMIC DNA]</scope>
    <source>
        <strain evidence="2 3">Sa1CVN1</strain>
    </source>
</reference>
<organism evidence="2 3">
    <name type="scientific">Phocaeicola intestinalis</name>
    <dbReference type="NCBI Taxonomy" id="2762212"/>
    <lineage>
        <taxon>Bacteria</taxon>
        <taxon>Pseudomonadati</taxon>
        <taxon>Bacteroidota</taxon>
        <taxon>Bacteroidia</taxon>
        <taxon>Bacteroidales</taxon>
        <taxon>Bacteroidaceae</taxon>
        <taxon>Phocaeicola</taxon>
    </lineage>
</organism>
<dbReference type="Proteomes" id="UP000620874">
    <property type="component" value="Unassembled WGS sequence"/>
</dbReference>
<comment type="caution">
    <text evidence="2">The sequence shown here is derived from an EMBL/GenBank/DDBJ whole genome shotgun (WGS) entry which is preliminary data.</text>
</comment>
<proteinExistence type="predicted"/>
<keyword evidence="3" id="KW-1185">Reference proteome</keyword>
<protein>
    <submittedName>
        <fullName evidence="2">Nitroreductase family protein</fullName>
    </submittedName>
</protein>
<feature type="domain" description="Nitroreductase" evidence="1">
    <location>
        <begin position="85"/>
        <end position="159"/>
    </location>
</feature>
<accession>A0ABR8Y9Y9</accession>
<dbReference type="PANTHER" id="PTHR23026">
    <property type="entry name" value="NADPH NITROREDUCTASE"/>
    <property type="match status" value="1"/>
</dbReference>
<evidence type="ECO:0000313" key="3">
    <source>
        <dbReference type="Proteomes" id="UP000620874"/>
    </source>
</evidence>
<evidence type="ECO:0000259" key="1">
    <source>
        <dbReference type="Pfam" id="PF00881"/>
    </source>
</evidence>
<dbReference type="Gene3D" id="3.40.109.10">
    <property type="entry name" value="NADH Oxidase"/>
    <property type="match status" value="1"/>
</dbReference>
<name>A0ABR8Y9Y9_9BACT</name>
<dbReference type="RefSeq" id="WP_022039544.1">
    <property type="nucleotide sequence ID" value="NZ_JACSPP010000036.1"/>
</dbReference>
<dbReference type="SUPFAM" id="SSF55469">
    <property type="entry name" value="FMN-dependent nitroreductase-like"/>
    <property type="match status" value="1"/>
</dbReference>
<dbReference type="InterPro" id="IPR029479">
    <property type="entry name" value="Nitroreductase"/>
</dbReference>
<dbReference type="InterPro" id="IPR000415">
    <property type="entry name" value="Nitroreductase-like"/>
</dbReference>
<evidence type="ECO:0000313" key="2">
    <source>
        <dbReference type="EMBL" id="MBD8041025.1"/>
    </source>
</evidence>
<dbReference type="InterPro" id="IPR050627">
    <property type="entry name" value="Nitroreductase/BluB"/>
</dbReference>
<dbReference type="PANTHER" id="PTHR23026:SF123">
    <property type="entry name" value="NAD(P)H NITROREDUCTASE RV3131-RELATED"/>
    <property type="match status" value="1"/>
</dbReference>
<sequence>MIQNETITNILTRVTVRRFTDEPVSDEALHILLQAAMAAPSSMNFQPWHFIVVRDEAVMQKLKDCLPYAKMINKGCTGIVVCGDVSLYESINKMDKEDNTLYWVQDCSAASENLLLAAHSIGLGAVWTGIYPLESRVDKLRDLLSVPVHIVPLNLILVGHPVNIPQPKNKWNKTKIHYDKF</sequence>
<gene>
    <name evidence="2" type="ORF">H9625_11380</name>
</gene>
<dbReference type="EMBL" id="JACSPP010000036">
    <property type="protein sequence ID" value="MBD8041025.1"/>
    <property type="molecule type" value="Genomic_DNA"/>
</dbReference>
<dbReference type="CDD" id="cd02150">
    <property type="entry name" value="nitroreductase"/>
    <property type="match status" value="1"/>
</dbReference>
<dbReference type="Pfam" id="PF00881">
    <property type="entry name" value="Nitroreductase"/>
    <property type="match status" value="2"/>
</dbReference>
<feature type="domain" description="Nitroreductase" evidence="1">
    <location>
        <begin position="10"/>
        <end position="64"/>
    </location>
</feature>